<evidence type="ECO:0000256" key="1">
    <source>
        <dbReference type="SAM" id="Phobius"/>
    </source>
</evidence>
<sequence length="71" mass="7965">MLFNIYLFSDYAHTLSHDTLNITVPVAGVRLMEKFMYGVNLIRLCMFIAFAIIGSTAIGLFTYIVVTVLAE</sequence>
<keyword evidence="1" id="KW-0812">Transmembrane</keyword>
<feature type="transmembrane region" description="Helical" evidence="1">
    <location>
        <begin position="41"/>
        <end position="66"/>
    </location>
</feature>
<gene>
    <name evidence="2" type="ORF">NCTC12120_04593</name>
</gene>
<protein>
    <submittedName>
        <fullName evidence="2">Uncharacterized protein</fullName>
    </submittedName>
</protein>
<dbReference type="EMBL" id="UAVU01000008">
    <property type="protein sequence ID" value="SQC91435.1"/>
    <property type="molecule type" value="Genomic_DNA"/>
</dbReference>
<dbReference type="AlphaFoldDB" id="A0A2X3J987"/>
<dbReference type="Proteomes" id="UP000251197">
    <property type="component" value="Unassembled WGS sequence"/>
</dbReference>
<name>A0A2X3J987_9ENTR</name>
<proteinExistence type="predicted"/>
<evidence type="ECO:0000313" key="2">
    <source>
        <dbReference type="EMBL" id="SQC91435.1"/>
    </source>
</evidence>
<keyword evidence="1" id="KW-0472">Membrane</keyword>
<evidence type="ECO:0000313" key="3">
    <source>
        <dbReference type="Proteomes" id="UP000251197"/>
    </source>
</evidence>
<organism evidence="2 3">
    <name type="scientific">Cedecea neteri</name>
    <dbReference type="NCBI Taxonomy" id="158822"/>
    <lineage>
        <taxon>Bacteria</taxon>
        <taxon>Pseudomonadati</taxon>
        <taxon>Pseudomonadota</taxon>
        <taxon>Gammaproteobacteria</taxon>
        <taxon>Enterobacterales</taxon>
        <taxon>Enterobacteriaceae</taxon>
        <taxon>Cedecea</taxon>
    </lineage>
</organism>
<reference evidence="2 3" key="1">
    <citation type="submission" date="2018-06" db="EMBL/GenBank/DDBJ databases">
        <authorList>
            <consortium name="Pathogen Informatics"/>
            <person name="Doyle S."/>
        </authorList>
    </citation>
    <scope>NUCLEOTIDE SEQUENCE [LARGE SCALE GENOMIC DNA]</scope>
    <source>
        <strain evidence="2 3">NCTC12120</strain>
    </source>
</reference>
<accession>A0A2X3J987</accession>
<keyword evidence="1" id="KW-1133">Transmembrane helix</keyword>